<dbReference type="GO" id="GO:0003964">
    <property type="term" value="F:RNA-directed DNA polymerase activity"/>
    <property type="evidence" value="ECO:0007669"/>
    <property type="project" value="UniProtKB-KW"/>
</dbReference>
<keyword evidence="5" id="KW-0460">Magnesium</keyword>
<dbReference type="InterPro" id="IPR043128">
    <property type="entry name" value="Rev_trsase/Diguanyl_cyclase"/>
</dbReference>
<dbReference type="Proteomes" id="UP001165367">
    <property type="component" value="Unassembled WGS sequence"/>
</dbReference>
<keyword evidence="7" id="KW-0051">Antiviral defense</keyword>
<sequence>MFDNQQTRQQLYDRIRESSRDEVILEEMKRMGFWGKKDAEPSLPEQLIKQETALSKELNALVAQQRKFQDKEKMLKEMRIKRMAEAKQKRAENKKKREQQRFEKAEAWRKRRGGEILFLGEMVSTGLNNTTNNTESLSKFGLPVFHNENDLAIAMGISLSALRFLAFSRKVSTVSHYRKFYLAKKSGGKRLISAPMPKLKGVQYWILQNILQRVNVHPSVHGFIANHSILTNAQPHIGKEVVLNIDVKDFFPSIHFKRVKGMLQQLGYAEKIATILALLCTEAVTEEVAIDGKTYFVQKGNRVLPQGAPTSPAITTILCYKLDKRLQGLADRHQCNYTRYADDVTFSTSRTELNMQQMVWRIKKILADEGFTVHPDKISIMRKGAQQQVTGIVVNQKLSVNREKRRKLRALLHNLETKPGFVPVWGQNSSAAAILGYAHFVKMVDAEKGEKFKDKVRSLIAQGKLSLTQSNNDRSGGNAGSDKPWWNVT</sequence>
<evidence type="ECO:0000256" key="10">
    <source>
        <dbReference type="SAM" id="MobiDB-lite"/>
    </source>
</evidence>
<dbReference type="PANTHER" id="PTHR34047">
    <property type="entry name" value="NUCLEAR INTRON MATURASE 1, MITOCHONDRIAL-RELATED"/>
    <property type="match status" value="1"/>
</dbReference>
<comment type="catalytic activity">
    <reaction evidence="9">
        <text>DNA(n) + a 2'-deoxyribonucleoside 5'-triphosphate = DNA(n+1) + diphosphate</text>
        <dbReference type="Rhea" id="RHEA:22508"/>
        <dbReference type="Rhea" id="RHEA-COMP:17339"/>
        <dbReference type="Rhea" id="RHEA-COMP:17340"/>
        <dbReference type="ChEBI" id="CHEBI:33019"/>
        <dbReference type="ChEBI" id="CHEBI:61560"/>
        <dbReference type="ChEBI" id="CHEBI:173112"/>
        <dbReference type="EC" id="2.7.7.49"/>
    </reaction>
</comment>
<evidence type="ECO:0000313" key="13">
    <source>
        <dbReference type="Proteomes" id="UP001165367"/>
    </source>
</evidence>
<dbReference type="CDD" id="cd03487">
    <property type="entry name" value="RT_Bac_retron_II"/>
    <property type="match status" value="1"/>
</dbReference>
<keyword evidence="6 12" id="KW-0695">RNA-directed DNA polymerase</keyword>
<keyword evidence="3" id="KW-0548">Nucleotidyltransferase</keyword>
<keyword evidence="4" id="KW-0479">Metal-binding</keyword>
<accession>A0ABS9KT10</accession>
<comment type="caution">
    <text evidence="12">The sequence shown here is derived from an EMBL/GenBank/DDBJ whole genome shotgun (WGS) entry which is preliminary data.</text>
</comment>
<dbReference type="InterPro" id="IPR000477">
    <property type="entry name" value="RT_dom"/>
</dbReference>
<keyword evidence="13" id="KW-1185">Reference proteome</keyword>
<feature type="region of interest" description="Disordered" evidence="10">
    <location>
        <begin position="467"/>
        <end position="489"/>
    </location>
</feature>
<dbReference type="EMBL" id="JAKLTR010000008">
    <property type="protein sequence ID" value="MCG2615433.1"/>
    <property type="molecule type" value="Genomic_DNA"/>
</dbReference>
<evidence type="ECO:0000256" key="6">
    <source>
        <dbReference type="ARBA" id="ARBA00022918"/>
    </source>
</evidence>
<keyword evidence="2" id="KW-0808">Transferase</keyword>
<organism evidence="12 13">
    <name type="scientific">Terrimonas ginsenosidimutans</name>
    <dbReference type="NCBI Taxonomy" id="2908004"/>
    <lineage>
        <taxon>Bacteria</taxon>
        <taxon>Pseudomonadati</taxon>
        <taxon>Bacteroidota</taxon>
        <taxon>Chitinophagia</taxon>
        <taxon>Chitinophagales</taxon>
        <taxon>Chitinophagaceae</taxon>
        <taxon>Terrimonas</taxon>
    </lineage>
</organism>
<dbReference type="InterPro" id="IPR043502">
    <property type="entry name" value="DNA/RNA_pol_sf"/>
</dbReference>
<dbReference type="PANTHER" id="PTHR34047:SF7">
    <property type="entry name" value="RNA-DIRECTED DNA POLYMERASE"/>
    <property type="match status" value="1"/>
</dbReference>
<reference evidence="12" key="1">
    <citation type="submission" date="2022-01" db="EMBL/GenBank/DDBJ databases">
        <authorList>
            <person name="Jo J.-H."/>
            <person name="Im W.-T."/>
        </authorList>
    </citation>
    <scope>NUCLEOTIDE SEQUENCE</scope>
    <source>
        <strain evidence="12">NA20</strain>
    </source>
</reference>
<dbReference type="RefSeq" id="WP_237872956.1">
    <property type="nucleotide sequence ID" value="NZ_JAKLTR010000008.1"/>
</dbReference>
<name>A0ABS9KT10_9BACT</name>
<dbReference type="Pfam" id="PF00078">
    <property type="entry name" value="RVT_1"/>
    <property type="match status" value="1"/>
</dbReference>
<gene>
    <name evidence="12" type="ORF">LZZ85_14130</name>
</gene>
<dbReference type="PRINTS" id="PR00866">
    <property type="entry name" value="RNADNAPOLMS"/>
</dbReference>
<proteinExistence type="inferred from homology"/>
<evidence type="ECO:0000256" key="2">
    <source>
        <dbReference type="ARBA" id="ARBA00022679"/>
    </source>
</evidence>
<evidence type="ECO:0000256" key="1">
    <source>
        <dbReference type="ARBA" id="ARBA00012493"/>
    </source>
</evidence>
<dbReference type="InterPro" id="IPR051083">
    <property type="entry name" value="GrpII_Intron_Splice-Mob/Def"/>
</dbReference>
<evidence type="ECO:0000256" key="5">
    <source>
        <dbReference type="ARBA" id="ARBA00022842"/>
    </source>
</evidence>
<evidence type="ECO:0000256" key="4">
    <source>
        <dbReference type="ARBA" id="ARBA00022723"/>
    </source>
</evidence>
<evidence type="ECO:0000256" key="7">
    <source>
        <dbReference type="ARBA" id="ARBA00023118"/>
    </source>
</evidence>
<dbReference type="InterPro" id="IPR000123">
    <property type="entry name" value="Reverse_transcriptase_msDNA"/>
</dbReference>
<evidence type="ECO:0000259" key="11">
    <source>
        <dbReference type="PROSITE" id="PS50878"/>
    </source>
</evidence>
<feature type="region of interest" description="Disordered" evidence="10">
    <location>
        <begin position="85"/>
        <end position="105"/>
    </location>
</feature>
<evidence type="ECO:0000256" key="8">
    <source>
        <dbReference type="ARBA" id="ARBA00034120"/>
    </source>
</evidence>
<evidence type="ECO:0000256" key="3">
    <source>
        <dbReference type="ARBA" id="ARBA00022695"/>
    </source>
</evidence>
<dbReference type="EC" id="2.7.7.49" evidence="1"/>
<evidence type="ECO:0000313" key="12">
    <source>
        <dbReference type="EMBL" id="MCG2615433.1"/>
    </source>
</evidence>
<dbReference type="PROSITE" id="PS50878">
    <property type="entry name" value="RT_POL"/>
    <property type="match status" value="1"/>
</dbReference>
<feature type="domain" description="Reverse transcriptase" evidence="11">
    <location>
        <begin position="163"/>
        <end position="394"/>
    </location>
</feature>
<evidence type="ECO:0000256" key="9">
    <source>
        <dbReference type="ARBA" id="ARBA00048173"/>
    </source>
</evidence>
<dbReference type="SUPFAM" id="SSF56672">
    <property type="entry name" value="DNA/RNA polymerases"/>
    <property type="match status" value="1"/>
</dbReference>
<protein>
    <recommendedName>
        <fullName evidence="1">RNA-directed DNA polymerase</fullName>
        <ecNumber evidence="1">2.7.7.49</ecNumber>
    </recommendedName>
</protein>
<dbReference type="Gene3D" id="3.30.70.270">
    <property type="match status" value="1"/>
</dbReference>
<comment type="similarity">
    <text evidence="8">Belongs to the bacterial reverse transcriptase family.</text>
</comment>